<keyword evidence="1" id="KW-1133">Transmembrane helix</keyword>
<accession>A0A255GZ84</accession>
<feature type="transmembrane region" description="Helical" evidence="1">
    <location>
        <begin position="21"/>
        <end position="40"/>
    </location>
</feature>
<sequence length="166" mass="17784">MNVVVRYRKQASGIARRIIGVALLVPGLFLFWLGIAHPLLRIHGGLAALPGQVLKPPLDLILPTLLGLLLIAGGVLASTLRSPLARISAPNGVAWVLEPLGVVVPLPGREARIPWHQVRFQRTQVAGRPGVRCTGPGVDVAYPEAGLSLNHQQLDAEARRISGDHR</sequence>
<dbReference type="AlphaFoldDB" id="A0A255GZ84"/>
<keyword evidence="1" id="KW-0472">Membrane</keyword>
<comment type="caution">
    <text evidence="2">The sequence shown here is derived from an EMBL/GenBank/DDBJ whole genome shotgun (WGS) entry which is preliminary data.</text>
</comment>
<evidence type="ECO:0000256" key="1">
    <source>
        <dbReference type="SAM" id="Phobius"/>
    </source>
</evidence>
<dbReference type="Proteomes" id="UP000216311">
    <property type="component" value="Unassembled WGS sequence"/>
</dbReference>
<keyword evidence="3" id="KW-1185">Reference proteome</keyword>
<keyword evidence="1" id="KW-0812">Transmembrane</keyword>
<name>A0A255GZ84_9ACTN</name>
<evidence type="ECO:0000313" key="2">
    <source>
        <dbReference type="EMBL" id="OYO20928.1"/>
    </source>
</evidence>
<evidence type="ECO:0000313" key="3">
    <source>
        <dbReference type="Proteomes" id="UP000216311"/>
    </source>
</evidence>
<reference evidence="2 3" key="1">
    <citation type="submission" date="2017-07" db="EMBL/GenBank/DDBJ databases">
        <title>Draft whole genome sequences of clinical Proprionibacteriaceae strains.</title>
        <authorList>
            <person name="Bernier A.-M."/>
            <person name="Bernard K."/>
            <person name="Domingo M.-C."/>
        </authorList>
    </citation>
    <scope>NUCLEOTIDE SEQUENCE [LARGE SCALE GENOMIC DNA]</scope>
    <source>
        <strain evidence="2 3">NML 130396</strain>
    </source>
</reference>
<gene>
    <name evidence="2" type="ORF">CGZ93_11990</name>
</gene>
<dbReference type="OrthoDB" id="3738269at2"/>
<dbReference type="EMBL" id="NMVQ01000023">
    <property type="protein sequence ID" value="OYO20928.1"/>
    <property type="molecule type" value="Genomic_DNA"/>
</dbReference>
<feature type="transmembrane region" description="Helical" evidence="1">
    <location>
        <begin position="60"/>
        <end position="80"/>
    </location>
</feature>
<proteinExistence type="predicted"/>
<dbReference type="RefSeq" id="WP_094364352.1">
    <property type="nucleotide sequence ID" value="NZ_NMVQ01000023.1"/>
</dbReference>
<protein>
    <submittedName>
        <fullName evidence="2">Uncharacterized protein</fullName>
    </submittedName>
</protein>
<organism evidence="2 3">
    <name type="scientific">Enemella dayhoffiae</name>
    <dbReference type="NCBI Taxonomy" id="2016507"/>
    <lineage>
        <taxon>Bacteria</taxon>
        <taxon>Bacillati</taxon>
        <taxon>Actinomycetota</taxon>
        <taxon>Actinomycetes</taxon>
        <taxon>Propionibacteriales</taxon>
        <taxon>Propionibacteriaceae</taxon>
        <taxon>Enemella</taxon>
    </lineage>
</organism>